<dbReference type="GO" id="GO:0009103">
    <property type="term" value="P:lipopolysaccharide biosynthetic process"/>
    <property type="evidence" value="ECO:0007669"/>
    <property type="project" value="UniProtKB-KW"/>
</dbReference>
<evidence type="ECO:0000256" key="3">
    <source>
        <dbReference type="ARBA" id="ARBA00022737"/>
    </source>
</evidence>
<keyword evidence="4" id="KW-0448">Lipopolysaccharide biosynthesis</keyword>
<dbReference type="GO" id="GO:0097367">
    <property type="term" value="F:carbohydrate derivative binding"/>
    <property type="evidence" value="ECO:0007669"/>
    <property type="project" value="InterPro"/>
</dbReference>
<evidence type="ECO:0000256" key="9">
    <source>
        <dbReference type="PROSITE-ProRule" id="PRU00703"/>
    </source>
</evidence>
<dbReference type="Pfam" id="PF01380">
    <property type="entry name" value="SIS"/>
    <property type="match status" value="1"/>
</dbReference>
<evidence type="ECO:0000256" key="7">
    <source>
        <dbReference type="PIRSR" id="PIRSR004692-2"/>
    </source>
</evidence>
<sequence>MYQQIIIGIIMSKIPFHVIAKKVLKTTYNGLLELNKCINDNFDNVCNLMLNCKGKIAVMGIGKSGHIANKIASTLSSTGTPAFFVHPTEASHGDLGMITNDDVVLALSNSGESHEILTIIPVLKRQNIPLICITGCNINNMSKAADLHIFIKIPKEDGLLGLIPTTISTAMLVMGDAIAISLLKARNFNINNFAVFHPGGIIGRKLLLRVSDLMYTGSDIPVVDKDANLSDVLIEITSKKLGMVVICDHNKQIEGIFTDGDLRRTFAINNVNLKDIKIVDLMITNIIKVTSNMLATDALILMNQQHITSLVVAKSNILIGVLHLHKLLEAGIV</sequence>
<dbReference type="GO" id="GO:0046872">
    <property type="term" value="F:metal ion binding"/>
    <property type="evidence" value="ECO:0007669"/>
    <property type="project" value="UniProtKB-KW"/>
</dbReference>
<reference evidence="12" key="2">
    <citation type="submission" date="2023-10" db="EMBL/GenBank/DDBJ databases">
        <authorList>
            <person name="Koga R."/>
            <person name="Fukatsu T."/>
        </authorList>
    </citation>
    <scope>NUCLEOTIDE SEQUENCE</scope>
    <source>
        <strain evidence="12">Kw-01</strain>
    </source>
</reference>
<reference evidence="12" key="1">
    <citation type="journal article" date="2023" name="Front. Microbiol.">
        <title>Genome analysis of Candidatus Aschnera chinzeii, the bacterial endosymbiont of the blood-sucking bat fly Penicillidia jenynsii (Insecta: Diptera: Nycteribiidae).</title>
        <authorList>
            <person name="Koga R."/>
            <person name="Moriyama M."/>
            <person name="Nozaki T."/>
            <person name="Fukatsu T."/>
        </authorList>
    </citation>
    <scope>NUCLEOTIDE SEQUENCE</scope>
    <source>
        <strain evidence="12">Kw-01</strain>
    </source>
</reference>
<evidence type="ECO:0000256" key="8">
    <source>
        <dbReference type="PIRSR" id="PIRSR004692-3"/>
    </source>
</evidence>
<dbReference type="InterPro" id="IPR001347">
    <property type="entry name" value="SIS_dom"/>
</dbReference>
<evidence type="ECO:0000256" key="1">
    <source>
        <dbReference type="ARBA" id="ARBA00008165"/>
    </source>
</evidence>
<protein>
    <recommendedName>
        <fullName evidence="6">Arabinose 5-phosphate isomerase</fullName>
        <shortName evidence="6">API</shortName>
        <ecNumber evidence="6">5.3.1.13</ecNumber>
    </recommendedName>
</protein>
<evidence type="ECO:0000256" key="6">
    <source>
        <dbReference type="PIRNR" id="PIRNR004692"/>
    </source>
</evidence>
<feature type="domain" description="SIS" evidence="11">
    <location>
        <begin position="45"/>
        <end position="188"/>
    </location>
</feature>
<feature type="site" description="Catalytically relevant" evidence="8">
    <location>
        <position position="63"/>
    </location>
</feature>
<dbReference type="PANTHER" id="PTHR42745">
    <property type="match status" value="1"/>
</dbReference>
<dbReference type="SUPFAM" id="SSF53697">
    <property type="entry name" value="SIS domain"/>
    <property type="match status" value="1"/>
</dbReference>
<dbReference type="Gene3D" id="3.10.580.10">
    <property type="entry name" value="CBS-domain"/>
    <property type="match status" value="1"/>
</dbReference>
<feature type="binding site" evidence="7">
    <location>
        <position position="86"/>
    </location>
    <ligand>
        <name>Zn(2+)</name>
        <dbReference type="ChEBI" id="CHEBI:29105"/>
    </ligand>
</feature>
<dbReference type="InterPro" id="IPR035474">
    <property type="entry name" value="SIS_Kpsf"/>
</dbReference>
<comment type="catalytic activity">
    <reaction evidence="6">
        <text>D-arabinose 5-phosphate = D-ribulose 5-phosphate</text>
        <dbReference type="Rhea" id="RHEA:23104"/>
        <dbReference type="ChEBI" id="CHEBI:57693"/>
        <dbReference type="ChEBI" id="CHEBI:58121"/>
        <dbReference type="EC" id="5.3.1.13"/>
    </reaction>
</comment>
<keyword evidence="5 9" id="KW-0129">CBS domain</keyword>
<dbReference type="NCBIfam" id="TIGR00393">
    <property type="entry name" value="kpsF"/>
    <property type="match status" value="1"/>
</dbReference>
<dbReference type="AlphaFoldDB" id="A0AAT9G4G5"/>
<name>A0AAT9G4G5_9ENTR</name>
<feature type="site" description="Catalytically relevant" evidence="8">
    <location>
        <position position="197"/>
    </location>
</feature>
<keyword evidence="3" id="KW-0677">Repeat</keyword>
<evidence type="ECO:0000259" key="10">
    <source>
        <dbReference type="PROSITE" id="PS51371"/>
    </source>
</evidence>
<dbReference type="InterPro" id="IPR004800">
    <property type="entry name" value="KdsD/KpsF-type"/>
</dbReference>
<dbReference type="Pfam" id="PF00571">
    <property type="entry name" value="CBS"/>
    <property type="match status" value="2"/>
</dbReference>
<dbReference type="PIRSF" id="PIRSF004692">
    <property type="entry name" value="KdsD_KpsF"/>
    <property type="match status" value="1"/>
</dbReference>
<dbReference type="PANTHER" id="PTHR42745:SF1">
    <property type="entry name" value="ARABINOSE 5-PHOSPHATE ISOMERASE KDSD"/>
    <property type="match status" value="1"/>
</dbReference>
<keyword evidence="7" id="KW-0862">Zinc</keyword>
<evidence type="ECO:0000256" key="5">
    <source>
        <dbReference type="ARBA" id="ARBA00023122"/>
    </source>
</evidence>
<dbReference type="InterPro" id="IPR000644">
    <property type="entry name" value="CBS_dom"/>
</dbReference>
<dbReference type="FunFam" id="3.40.50.10490:FF:000011">
    <property type="entry name" value="Arabinose 5-phosphate isomerase"/>
    <property type="match status" value="1"/>
</dbReference>
<evidence type="ECO:0000313" key="12">
    <source>
        <dbReference type="EMBL" id="BET44617.1"/>
    </source>
</evidence>
<dbReference type="PROSITE" id="PS51371">
    <property type="entry name" value="CBS"/>
    <property type="match status" value="1"/>
</dbReference>
<dbReference type="PROSITE" id="PS51464">
    <property type="entry name" value="SIS"/>
    <property type="match status" value="1"/>
</dbReference>
<dbReference type="EMBL" id="AP028961">
    <property type="protein sequence ID" value="BET44617.1"/>
    <property type="molecule type" value="Genomic_DNA"/>
</dbReference>
<evidence type="ECO:0000259" key="11">
    <source>
        <dbReference type="PROSITE" id="PS51464"/>
    </source>
</evidence>
<feature type="site" description="Catalytically relevant" evidence="8">
    <location>
        <position position="156"/>
    </location>
</feature>
<dbReference type="EC" id="5.3.1.13" evidence="6"/>
<keyword evidence="6 12" id="KW-0413">Isomerase</keyword>
<gene>
    <name evidence="12" type="primary">kdsD</name>
    <name evidence="12" type="ORF">ACHINZ_2890</name>
</gene>
<comment type="similarity">
    <text evidence="1 6">Belongs to the SIS family. GutQ/KpsF subfamily.</text>
</comment>
<feature type="domain" description="CBS" evidence="10">
    <location>
        <begin position="214"/>
        <end position="276"/>
    </location>
</feature>
<dbReference type="InterPro" id="IPR046348">
    <property type="entry name" value="SIS_dom_sf"/>
</dbReference>
<dbReference type="CDD" id="cd05014">
    <property type="entry name" value="SIS_Kpsf"/>
    <property type="match status" value="1"/>
</dbReference>
<keyword evidence="7" id="KW-0479">Metal-binding</keyword>
<dbReference type="InterPro" id="IPR050986">
    <property type="entry name" value="GutQ/KpsF_isomerases"/>
</dbReference>
<evidence type="ECO:0000256" key="4">
    <source>
        <dbReference type="ARBA" id="ARBA00022985"/>
    </source>
</evidence>
<proteinExistence type="inferred from homology"/>
<dbReference type="Gene3D" id="3.40.50.10490">
    <property type="entry name" value="Glucose-6-phosphate isomerase like protein, domain 1"/>
    <property type="match status" value="1"/>
</dbReference>
<organism evidence="12">
    <name type="scientific">Candidatus Aschnera chinzeii</name>
    <dbReference type="NCBI Taxonomy" id="1485666"/>
    <lineage>
        <taxon>Bacteria</taxon>
        <taxon>Pseudomonadati</taxon>
        <taxon>Pseudomonadota</taxon>
        <taxon>Gammaproteobacteria</taxon>
        <taxon>Enterobacterales</taxon>
        <taxon>Enterobacteriaceae</taxon>
        <taxon>Candidatus Aschnera</taxon>
    </lineage>
</organism>
<accession>A0AAT9G4G5</accession>
<dbReference type="InterPro" id="IPR046342">
    <property type="entry name" value="CBS_dom_sf"/>
</dbReference>
<feature type="site" description="Catalytically relevant" evidence="8">
    <location>
        <position position="115"/>
    </location>
</feature>
<dbReference type="GO" id="GO:0019146">
    <property type="term" value="F:arabinose-5-phosphate isomerase activity"/>
    <property type="evidence" value="ECO:0007669"/>
    <property type="project" value="UniProtKB-EC"/>
</dbReference>
<comment type="subunit">
    <text evidence="2">Homotetramer.</text>
</comment>
<dbReference type="CDD" id="cd04604">
    <property type="entry name" value="CBS_pair_SIS_assoc"/>
    <property type="match status" value="1"/>
</dbReference>
<evidence type="ECO:0000256" key="2">
    <source>
        <dbReference type="ARBA" id="ARBA00011881"/>
    </source>
</evidence>